<dbReference type="Gene3D" id="3.40.30.10">
    <property type="entry name" value="Glutaredoxin"/>
    <property type="match status" value="1"/>
</dbReference>
<dbReference type="AlphaFoldDB" id="A0A6A6WKP8"/>
<dbReference type="Pfam" id="PF00085">
    <property type="entry name" value="Thioredoxin"/>
    <property type="match status" value="1"/>
</dbReference>
<reference evidence="7" key="1">
    <citation type="journal article" date="2020" name="Stud. Mycol.">
        <title>101 Dothideomycetes genomes: a test case for predicting lifestyles and emergence of pathogens.</title>
        <authorList>
            <person name="Haridas S."/>
            <person name="Albert R."/>
            <person name="Binder M."/>
            <person name="Bloem J."/>
            <person name="Labutti K."/>
            <person name="Salamov A."/>
            <person name="Andreopoulos B."/>
            <person name="Baker S."/>
            <person name="Barry K."/>
            <person name="Bills G."/>
            <person name="Bluhm B."/>
            <person name="Cannon C."/>
            <person name="Castanera R."/>
            <person name="Culley D."/>
            <person name="Daum C."/>
            <person name="Ezra D."/>
            <person name="Gonzalez J."/>
            <person name="Henrissat B."/>
            <person name="Kuo A."/>
            <person name="Liang C."/>
            <person name="Lipzen A."/>
            <person name="Lutzoni F."/>
            <person name="Magnuson J."/>
            <person name="Mondo S."/>
            <person name="Nolan M."/>
            <person name="Ohm R."/>
            <person name="Pangilinan J."/>
            <person name="Park H.-J."/>
            <person name="Ramirez L."/>
            <person name="Alfaro M."/>
            <person name="Sun H."/>
            <person name="Tritt A."/>
            <person name="Yoshinaga Y."/>
            <person name="Zwiers L.-H."/>
            <person name="Turgeon B."/>
            <person name="Goodwin S."/>
            <person name="Spatafora J."/>
            <person name="Crous P."/>
            <person name="Grigoriev I."/>
        </authorList>
    </citation>
    <scope>NUCLEOTIDE SEQUENCE</scope>
    <source>
        <strain evidence="7">CBS 121739</strain>
    </source>
</reference>
<evidence type="ECO:0000259" key="5">
    <source>
        <dbReference type="PROSITE" id="PS51396"/>
    </source>
</evidence>
<dbReference type="PROSITE" id="PS51396">
    <property type="entry name" value="PUL"/>
    <property type="match status" value="1"/>
</dbReference>
<evidence type="ECO:0000256" key="3">
    <source>
        <dbReference type="ARBA" id="ARBA00022801"/>
    </source>
</evidence>
<gene>
    <name evidence="7" type="ORF">EJ05DRAFT_459536</name>
</gene>
<organism evidence="7 8">
    <name type="scientific">Pseudovirgaria hyperparasitica</name>
    <dbReference type="NCBI Taxonomy" id="470096"/>
    <lineage>
        <taxon>Eukaryota</taxon>
        <taxon>Fungi</taxon>
        <taxon>Dikarya</taxon>
        <taxon>Ascomycota</taxon>
        <taxon>Pezizomycotina</taxon>
        <taxon>Dothideomycetes</taxon>
        <taxon>Dothideomycetes incertae sedis</taxon>
        <taxon>Acrospermales</taxon>
        <taxon>Acrospermaceae</taxon>
        <taxon>Pseudovirgaria</taxon>
    </lineage>
</organism>
<protein>
    <submittedName>
        <fullName evidence="7">DUF862-domain-containing protein</fullName>
    </submittedName>
</protein>
<dbReference type="Gene3D" id="1.25.10.10">
    <property type="entry name" value="Leucine-rich Repeat Variant"/>
    <property type="match status" value="1"/>
</dbReference>
<evidence type="ECO:0000256" key="1">
    <source>
        <dbReference type="ARBA" id="ARBA00008140"/>
    </source>
</evidence>
<evidence type="ECO:0000259" key="6">
    <source>
        <dbReference type="PROSITE" id="PS51858"/>
    </source>
</evidence>
<dbReference type="CDD" id="cd02947">
    <property type="entry name" value="TRX_family"/>
    <property type="match status" value="1"/>
</dbReference>
<dbReference type="EMBL" id="ML996565">
    <property type="protein sequence ID" value="KAF2762742.1"/>
    <property type="molecule type" value="Genomic_DNA"/>
</dbReference>
<keyword evidence="2" id="KW-0645">Protease</keyword>
<dbReference type="GO" id="GO:0006508">
    <property type="term" value="P:proteolysis"/>
    <property type="evidence" value="ECO:0007669"/>
    <property type="project" value="UniProtKB-KW"/>
</dbReference>
<dbReference type="InterPro" id="IPR013766">
    <property type="entry name" value="Thioredoxin_domain"/>
</dbReference>
<dbReference type="OrthoDB" id="21221at2759"/>
<evidence type="ECO:0000313" key="7">
    <source>
        <dbReference type="EMBL" id="KAF2762742.1"/>
    </source>
</evidence>
<dbReference type="GO" id="GO:0008233">
    <property type="term" value="F:peptidase activity"/>
    <property type="evidence" value="ECO:0007669"/>
    <property type="project" value="UniProtKB-KW"/>
</dbReference>
<dbReference type="Pfam" id="PF05903">
    <property type="entry name" value="Peptidase_C97"/>
    <property type="match status" value="1"/>
</dbReference>
<dbReference type="PROSITE" id="PS51352">
    <property type="entry name" value="THIOREDOXIN_2"/>
    <property type="match status" value="1"/>
</dbReference>
<dbReference type="InterPro" id="IPR013535">
    <property type="entry name" value="PUL_dom"/>
</dbReference>
<comment type="similarity">
    <text evidence="1">Belongs to the DeSI family.</text>
</comment>
<proteinExistence type="inferred from homology"/>
<feature type="domain" description="PPPDE" evidence="6">
    <location>
        <begin position="16"/>
        <end position="159"/>
    </location>
</feature>
<dbReference type="InterPro" id="IPR008580">
    <property type="entry name" value="PPPDE_dom"/>
</dbReference>
<dbReference type="PANTHER" id="PTHR12378:SF7">
    <property type="entry name" value="DESUMOYLATING ISOPEPTIDASE 1"/>
    <property type="match status" value="1"/>
</dbReference>
<sequence length="603" mass="65893">MYKSMYMTCQKVWLDRYVVVLISEVSANIEGLIVQFSLSLVGTHIDAVYHTSVVLGGIEYFFGQGIQTSQAGTTHHGNPMEVIDIGHTDLPMELILEYLESLKQIYTAESYDLFMKNCNNFSNDFSMFLVGKGIPDHITSLPQTVLNTPFGQILRPQLDSAMRSITQAPTPTPPAQMGTSSTASDIVTLTSGGSINKASQAKVINATTLQDVSLHLDAARSRCAVILFTSATCPPCKLVHPVYEDLAVEVGDKATLLKVDIDKAYELASEYGITATPTFITFLESQQENRWSGANPSQLRGNVSLLIQAALHPHTKLNVQSLLGVDLRPILFTKLPPLEKLKAKMGNVAEEPIIKSVLAFIAARDSSTNSVVTTVPDLSAFNIFLDESKNLPLENLFPLIDLLRLALVDPRISGFFAELGNFSTIARLLDRINSQSPCPYSLNLVALHMCCNLFSSPIFKRLILQDAVFSSLLVRLLSASFLDDSHSTIRSSAASLAFNIAAANHKLRKEERHQGLPNDETVELLASLFETLGTELIDADTIKQLVAVIGLLVYLAPQDGEIFDLCMAMDAEGLVKEKERITGADQVVKDVGRVLLAKGLSNH</sequence>
<dbReference type="InterPro" id="IPR042266">
    <property type="entry name" value="PPPDE_sf"/>
</dbReference>
<evidence type="ECO:0000259" key="4">
    <source>
        <dbReference type="PROSITE" id="PS51352"/>
    </source>
</evidence>
<dbReference type="PROSITE" id="PS51858">
    <property type="entry name" value="PPPDE"/>
    <property type="match status" value="1"/>
</dbReference>
<dbReference type="GO" id="GO:0070646">
    <property type="term" value="P:protein modification by small protein removal"/>
    <property type="evidence" value="ECO:0007669"/>
    <property type="project" value="TreeGrafter"/>
</dbReference>
<feature type="domain" description="Thioredoxin" evidence="4">
    <location>
        <begin position="162"/>
        <end position="316"/>
    </location>
</feature>
<dbReference type="SUPFAM" id="SSF52833">
    <property type="entry name" value="Thioredoxin-like"/>
    <property type="match status" value="1"/>
</dbReference>
<dbReference type="InterPro" id="IPR011989">
    <property type="entry name" value="ARM-like"/>
</dbReference>
<evidence type="ECO:0000313" key="8">
    <source>
        <dbReference type="Proteomes" id="UP000799437"/>
    </source>
</evidence>
<dbReference type="Gene3D" id="3.90.1720.30">
    <property type="entry name" value="PPPDE domains"/>
    <property type="match status" value="1"/>
</dbReference>
<keyword evidence="8" id="KW-1185">Reference proteome</keyword>
<keyword evidence="3" id="KW-0378">Hydrolase</keyword>
<feature type="domain" description="PUL" evidence="5">
    <location>
        <begin position="310"/>
        <end position="598"/>
    </location>
</feature>
<dbReference type="Proteomes" id="UP000799437">
    <property type="component" value="Unassembled WGS sequence"/>
</dbReference>
<dbReference type="PANTHER" id="PTHR12378">
    <property type="entry name" value="DESUMOYLATING ISOPEPTIDASE"/>
    <property type="match status" value="1"/>
</dbReference>
<dbReference type="InterPro" id="IPR036249">
    <property type="entry name" value="Thioredoxin-like_sf"/>
</dbReference>
<evidence type="ECO:0000256" key="2">
    <source>
        <dbReference type="ARBA" id="ARBA00022670"/>
    </source>
</evidence>
<dbReference type="GeneID" id="54483635"/>
<dbReference type="PROSITE" id="PS00194">
    <property type="entry name" value="THIOREDOXIN_1"/>
    <property type="match status" value="1"/>
</dbReference>
<dbReference type="SMART" id="SM01179">
    <property type="entry name" value="DUF862"/>
    <property type="match status" value="1"/>
</dbReference>
<dbReference type="Pfam" id="PF08324">
    <property type="entry name" value="PUL"/>
    <property type="match status" value="1"/>
</dbReference>
<name>A0A6A6WKP8_9PEZI</name>
<dbReference type="RefSeq" id="XP_033605193.1">
    <property type="nucleotide sequence ID" value="XM_033742581.1"/>
</dbReference>
<dbReference type="InterPro" id="IPR017937">
    <property type="entry name" value="Thioredoxin_CS"/>
</dbReference>
<accession>A0A6A6WKP8</accession>